<comment type="similarity">
    <text evidence="1 2">Belongs to the UPF0102 family.</text>
</comment>
<dbReference type="SUPFAM" id="SSF52980">
    <property type="entry name" value="Restriction endonuclease-like"/>
    <property type="match status" value="1"/>
</dbReference>
<organism evidence="3 4">
    <name type="scientific">Acinetobacter puyangensis</name>
    <dbReference type="NCBI Taxonomy" id="1096779"/>
    <lineage>
        <taxon>Bacteria</taxon>
        <taxon>Pseudomonadati</taxon>
        <taxon>Pseudomonadota</taxon>
        <taxon>Gammaproteobacteria</taxon>
        <taxon>Moraxellales</taxon>
        <taxon>Moraxellaceae</taxon>
        <taxon>Acinetobacter</taxon>
    </lineage>
</organism>
<keyword evidence="3" id="KW-0255">Endonuclease</keyword>
<protein>
    <recommendedName>
        <fullName evidence="2">UPF0102 protein SAMN05421731_10534</fullName>
    </recommendedName>
</protein>
<dbReference type="NCBIfam" id="NF009150">
    <property type="entry name" value="PRK12497.1-3"/>
    <property type="match status" value="1"/>
</dbReference>
<dbReference type="OrthoDB" id="9794876at2"/>
<dbReference type="InterPro" id="IPR003509">
    <property type="entry name" value="UPF0102_YraN-like"/>
</dbReference>
<dbReference type="NCBIfam" id="TIGR00252">
    <property type="entry name" value="YraN family protein"/>
    <property type="match status" value="1"/>
</dbReference>
<dbReference type="Proteomes" id="UP000219042">
    <property type="component" value="Unassembled WGS sequence"/>
</dbReference>
<proteinExistence type="inferred from homology"/>
<name>A0A240EAC7_9GAMM</name>
<keyword evidence="3" id="KW-0378">Hydrolase</keyword>
<dbReference type="HAMAP" id="MF_00048">
    <property type="entry name" value="UPF0102"/>
    <property type="match status" value="1"/>
</dbReference>
<keyword evidence="4" id="KW-1185">Reference proteome</keyword>
<evidence type="ECO:0000313" key="4">
    <source>
        <dbReference type="Proteomes" id="UP000219042"/>
    </source>
</evidence>
<evidence type="ECO:0000256" key="2">
    <source>
        <dbReference type="HAMAP-Rule" id="MF_00048"/>
    </source>
</evidence>
<dbReference type="GO" id="GO:0004519">
    <property type="term" value="F:endonuclease activity"/>
    <property type="evidence" value="ECO:0007669"/>
    <property type="project" value="UniProtKB-KW"/>
</dbReference>
<dbReference type="InterPro" id="IPR011856">
    <property type="entry name" value="tRNA_endonuc-like_dom_sf"/>
</dbReference>
<gene>
    <name evidence="3" type="ORF">SAMN05421731_10534</name>
</gene>
<dbReference type="InterPro" id="IPR011335">
    <property type="entry name" value="Restrct_endonuc-II-like"/>
</dbReference>
<accession>A0A240EAC7</accession>
<dbReference type="PANTHER" id="PTHR34039">
    <property type="entry name" value="UPF0102 PROTEIN YRAN"/>
    <property type="match status" value="1"/>
</dbReference>
<keyword evidence="3" id="KW-0540">Nuclease</keyword>
<evidence type="ECO:0000256" key="1">
    <source>
        <dbReference type="ARBA" id="ARBA00006738"/>
    </source>
</evidence>
<sequence length="138" mass="16327">MYKKTEIGRYAEQWVLAYLQHVGLQHLYSNFHCRYGEVDLIMLDQECLVFAEVRARKYSAFATALESVDEKKQAKTILAAQHFLQKYPEYEHFDCRFDVVALDYCSVNSIVEHLSKNFMDLLQQQTVNLQWIKNAYTM</sequence>
<dbReference type="AlphaFoldDB" id="A0A240EAC7"/>
<dbReference type="EMBL" id="OANT01000005">
    <property type="protein sequence ID" value="SNX45481.1"/>
    <property type="molecule type" value="Genomic_DNA"/>
</dbReference>
<dbReference type="PANTHER" id="PTHR34039:SF1">
    <property type="entry name" value="UPF0102 PROTEIN YRAN"/>
    <property type="match status" value="1"/>
</dbReference>
<reference evidence="4" key="1">
    <citation type="submission" date="2016-09" db="EMBL/GenBank/DDBJ databases">
        <authorList>
            <person name="Varghese N."/>
            <person name="Submissions S."/>
        </authorList>
    </citation>
    <scope>NUCLEOTIDE SEQUENCE [LARGE SCALE GENOMIC DNA]</scope>
    <source>
        <strain evidence="4">ANC 4466</strain>
    </source>
</reference>
<dbReference type="GO" id="GO:0003676">
    <property type="term" value="F:nucleic acid binding"/>
    <property type="evidence" value="ECO:0007669"/>
    <property type="project" value="InterPro"/>
</dbReference>
<dbReference type="Gene3D" id="3.40.1350.10">
    <property type="match status" value="1"/>
</dbReference>
<evidence type="ECO:0000313" key="3">
    <source>
        <dbReference type="EMBL" id="SNX45481.1"/>
    </source>
</evidence>
<dbReference type="RefSeq" id="WP_097079264.1">
    <property type="nucleotide sequence ID" value="NZ_BAABHT010000005.1"/>
</dbReference>
<dbReference type="Pfam" id="PF02021">
    <property type="entry name" value="UPF0102"/>
    <property type="match status" value="1"/>
</dbReference>